<evidence type="ECO:0000256" key="2">
    <source>
        <dbReference type="ARBA" id="ARBA00022801"/>
    </source>
</evidence>
<organism evidence="9 10">
    <name type="scientific">Pichia inconspicua</name>
    <dbReference type="NCBI Taxonomy" id="52247"/>
    <lineage>
        <taxon>Eukaryota</taxon>
        <taxon>Fungi</taxon>
        <taxon>Dikarya</taxon>
        <taxon>Ascomycota</taxon>
        <taxon>Saccharomycotina</taxon>
        <taxon>Pichiomycetes</taxon>
        <taxon>Pichiales</taxon>
        <taxon>Pichiaceae</taxon>
        <taxon>Pichia</taxon>
    </lineage>
</organism>
<feature type="domain" description="UBA" evidence="6">
    <location>
        <begin position="363"/>
        <end position="404"/>
    </location>
</feature>
<dbReference type="SMART" id="SM00847">
    <property type="entry name" value="HA2"/>
    <property type="match status" value="1"/>
</dbReference>
<dbReference type="GO" id="GO:0005524">
    <property type="term" value="F:ATP binding"/>
    <property type="evidence" value="ECO:0007669"/>
    <property type="project" value="UniProtKB-KW"/>
</dbReference>
<feature type="compositionally biased region" description="Basic and acidic residues" evidence="5">
    <location>
        <begin position="190"/>
        <end position="201"/>
    </location>
</feature>
<dbReference type="CDD" id="cd23827">
    <property type="entry name" value="RWD_YLR419W-like"/>
    <property type="match status" value="1"/>
</dbReference>
<dbReference type="PANTHER" id="PTHR18934">
    <property type="entry name" value="ATP-DEPENDENT RNA HELICASE"/>
    <property type="match status" value="1"/>
</dbReference>
<evidence type="ECO:0000259" key="8">
    <source>
        <dbReference type="PROSITE" id="PS51194"/>
    </source>
</evidence>
<keyword evidence="1" id="KW-0547">Nucleotide-binding</keyword>
<keyword evidence="4" id="KW-0067">ATP-binding</keyword>
<dbReference type="Gene3D" id="1.20.120.1080">
    <property type="match status" value="1"/>
</dbReference>
<dbReference type="CDD" id="cd18791">
    <property type="entry name" value="SF2_C_RHA"/>
    <property type="match status" value="1"/>
</dbReference>
<dbReference type="InterPro" id="IPR007502">
    <property type="entry name" value="Helicase-assoc_dom"/>
</dbReference>
<feature type="compositionally biased region" description="Polar residues" evidence="5">
    <location>
        <begin position="233"/>
        <end position="247"/>
    </location>
</feature>
<dbReference type="GO" id="GO:0016787">
    <property type="term" value="F:hydrolase activity"/>
    <property type="evidence" value="ECO:0007669"/>
    <property type="project" value="UniProtKB-KW"/>
</dbReference>
<dbReference type="InterPro" id="IPR059023">
    <property type="entry name" value="RNA_hel_CTD"/>
</dbReference>
<dbReference type="Pfam" id="PF07717">
    <property type="entry name" value="OB_NTP_bind"/>
    <property type="match status" value="1"/>
</dbReference>
<feature type="domain" description="Helicase ATP-binding" evidence="7">
    <location>
        <begin position="608"/>
        <end position="783"/>
    </location>
</feature>
<name>A0A4T0WZE3_9ASCO</name>
<evidence type="ECO:0008006" key="11">
    <source>
        <dbReference type="Google" id="ProtNLM"/>
    </source>
</evidence>
<evidence type="ECO:0000259" key="6">
    <source>
        <dbReference type="PROSITE" id="PS50030"/>
    </source>
</evidence>
<evidence type="ECO:0000313" key="9">
    <source>
        <dbReference type="EMBL" id="TID19229.1"/>
    </source>
</evidence>
<dbReference type="InterPro" id="IPR014001">
    <property type="entry name" value="Helicase_ATP-bd"/>
</dbReference>
<feature type="region of interest" description="Disordered" evidence="5">
    <location>
        <begin position="190"/>
        <end position="247"/>
    </location>
</feature>
<dbReference type="STRING" id="52247.A0A4T0WZE3"/>
<dbReference type="OrthoDB" id="5600252at2759"/>
<dbReference type="PANTHER" id="PTHR18934:SF267">
    <property type="entry name" value="ATP-DEPENDENT RNA HELICASE YLR419W-RELATED"/>
    <property type="match status" value="1"/>
</dbReference>
<evidence type="ECO:0000259" key="7">
    <source>
        <dbReference type="PROSITE" id="PS51192"/>
    </source>
</evidence>
<proteinExistence type="predicted"/>
<evidence type="ECO:0000256" key="4">
    <source>
        <dbReference type="ARBA" id="ARBA00022840"/>
    </source>
</evidence>
<keyword evidence="3" id="KW-0347">Helicase</keyword>
<dbReference type="PROSITE" id="PS50030">
    <property type="entry name" value="UBA"/>
    <property type="match status" value="1"/>
</dbReference>
<comment type="caution">
    <text evidence="9">The sequence shown here is derived from an EMBL/GenBank/DDBJ whole genome shotgun (WGS) entry which is preliminary data.</text>
</comment>
<dbReference type="SUPFAM" id="SSF52540">
    <property type="entry name" value="P-loop containing nucleoside triphosphate hydrolases"/>
    <property type="match status" value="1"/>
</dbReference>
<feature type="domain" description="Helicase C-terminal" evidence="8">
    <location>
        <begin position="844"/>
        <end position="1015"/>
    </location>
</feature>
<dbReference type="InterPro" id="IPR016135">
    <property type="entry name" value="UBQ-conjugating_enzyme/RWD"/>
</dbReference>
<dbReference type="InterPro" id="IPR015940">
    <property type="entry name" value="UBA"/>
</dbReference>
<dbReference type="InterPro" id="IPR011545">
    <property type="entry name" value="DEAD/DEAH_box_helicase_dom"/>
</dbReference>
<dbReference type="SUPFAM" id="SSF54495">
    <property type="entry name" value="UBC-like"/>
    <property type="match status" value="1"/>
</dbReference>
<dbReference type="InterPro" id="IPR001650">
    <property type="entry name" value="Helicase_C-like"/>
</dbReference>
<dbReference type="PROSITE" id="PS51194">
    <property type="entry name" value="HELICASE_CTER"/>
    <property type="match status" value="1"/>
</dbReference>
<dbReference type="Gene3D" id="3.40.50.300">
    <property type="entry name" value="P-loop containing nucleotide triphosphate hydrolases"/>
    <property type="match status" value="2"/>
</dbReference>
<dbReference type="CDD" id="cd17917">
    <property type="entry name" value="DEXHc_RHA-like"/>
    <property type="match status" value="1"/>
</dbReference>
<dbReference type="EMBL" id="SELW01000599">
    <property type="protein sequence ID" value="TID19229.1"/>
    <property type="molecule type" value="Genomic_DNA"/>
</dbReference>
<dbReference type="PROSITE" id="PS00690">
    <property type="entry name" value="DEAH_ATP_HELICASE"/>
    <property type="match status" value="1"/>
</dbReference>
<dbReference type="Pfam" id="PF24385">
    <property type="entry name" value="DSRM_DHX29"/>
    <property type="match status" value="1"/>
</dbReference>
<dbReference type="InterPro" id="IPR002464">
    <property type="entry name" value="DNA/RNA_helicase_DEAH_CS"/>
</dbReference>
<protein>
    <recommendedName>
        <fullName evidence="11">RNA helicase</fullName>
    </recommendedName>
</protein>
<dbReference type="SMART" id="SM00487">
    <property type="entry name" value="DEXDc"/>
    <property type="match status" value="1"/>
</dbReference>
<evidence type="ECO:0000313" key="10">
    <source>
        <dbReference type="Proteomes" id="UP000307173"/>
    </source>
</evidence>
<keyword evidence="10" id="KW-1185">Reference proteome</keyword>
<dbReference type="GO" id="GO:0003723">
    <property type="term" value="F:RNA binding"/>
    <property type="evidence" value="ECO:0007669"/>
    <property type="project" value="TreeGrafter"/>
</dbReference>
<dbReference type="GO" id="GO:1990904">
    <property type="term" value="C:ribonucleoprotein complex"/>
    <property type="evidence" value="ECO:0007669"/>
    <property type="project" value="UniProtKB-ARBA"/>
</dbReference>
<reference evidence="9 10" key="1">
    <citation type="journal article" date="2019" name="Front. Genet.">
        <title>Whole-Genome Sequencing of the Opportunistic Yeast Pathogen Candida inconspicua Uncovers Its Hybrid Origin.</title>
        <authorList>
            <person name="Mixao V."/>
            <person name="Hansen A.P."/>
            <person name="Saus E."/>
            <person name="Boekhout T."/>
            <person name="Lass-Florl C."/>
            <person name="Gabaldon T."/>
        </authorList>
    </citation>
    <scope>NUCLEOTIDE SEQUENCE [LARGE SCALE GENOMIC DNA]</scope>
    <source>
        <strain evidence="9 10">CBS 180</strain>
    </source>
</reference>
<dbReference type="GO" id="GO:0008186">
    <property type="term" value="F:ATP-dependent activity, acting on RNA"/>
    <property type="evidence" value="ECO:0007669"/>
    <property type="project" value="UniProtKB-ARBA"/>
</dbReference>
<evidence type="ECO:0000256" key="3">
    <source>
        <dbReference type="ARBA" id="ARBA00022806"/>
    </source>
</evidence>
<dbReference type="Pfam" id="PF24899">
    <property type="entry name" value="UBA_DHX29"/>
    <property type="match status" value="1"/>
</dbReference>
<gene>
    <name evidence="9" type="ORF">CANINC_003799</name>
</gene>
<keyword evidence="2" id="KW-0378">Hydrolase</keyword>
<sequence>MAKKTSKTPPSSKSDDEEKSSRKGGKSAKGSKGQVEELKTPAKNGRAIVAQTSSWTGKLPASLLHEHCQKQKWGKVEYDMKKLPEGFLAIPQLQWENPKTKENIQIKYHPPKHIVKPQETPLEARHFGATYALHRIAFNKNIHMVLPSNHKSLWSDLETERKRILKEDPQRAKLEYANDPFSALLEKRKEDDLKQKRREAEQAAAQKVKKPTITIGSSFSKEDPSKKPKNFVPKNTPTQSQIPSATKNFSNLPSFPRKIWEKSIMFDIDPELRVSIESAIKNHVEWSEEDSHFHENVKNDASYISLLENLGFKKSHILEATNYTYTFNDSLEWLVFHLPDDDLPFCFTKQDSDSNVVLKITKDLKQERLITNLMSSGFSRSDTITALEKSNFDLISASVYLTNLLNDIELNTDQFDIKNDFADWFDEKESLRAILDNRVKEDDPPKEGIYKIALNPEGIEKGIISLNVYKSKHYPYDLCGLLLKVNNKSYTIPNYIKTWIIAKLIEYLHDIGAFGMPYIYSCVDWLEQNILNIINNPGPLYNPSISIKKVELAAKTARKVKNNVLKGRSIDPAKVERNYLQKSNSNRLLKAIEQRKKLPAWQKKDEILSVICKNRVCLITGETGSGKSTQIVQFVIDYLNAKKDFTTTIICTQPRRISTIGLAERISDERADVCGKEVGYIIRGENKTSDETRISFVTTGVMLRMIQSVFGKSSHESDSFFQNLGYVFIDEVHERSIDSDFLLIILKNILKRYPKLKVVLMSATIDKQIFDGYFDPSSIAHAHIEGRTFPIEDCYLTDVLEKTDFKINSQKYSYYDDVDDELSSMTRPSVDSKFFQQGNINYDLISELVYKIDDDLTAKNDPGSILIFLPGVMETKKCLNNIEDEGFWKLPLHSALSSQEQKRIFDNPPNGKRKVIASTNIAETSITIPDAVVVIDTGRVKSVHYDAKSNHTKLVEIWASKAETKQRRGRAGRIRNGICYKLFTKNTETKMIEQPVPEIKRTKLESVYLVVKAIGVKDVHQFLKLGLDPPHKDNVDNAKKILTDIGALDFHNDELTSLGKYLSMLPTDLKSGKMMIFGCIFGCVESCLTLAAIGVTGSPFSCKEEFRGEMKKKQQELGNENGDMIAILNAFNEFKALPTMREKRNFCTSSFLSWVRMNDIDSTRSQYLNNLKEIGFVPFNYNTKDYKNDKLNRNNNNIYMIKSIITAASYPQIARVELPDTKYAQSSSGAIALDPEFKKIKYWCRNEKYSRLLARGEMDTSKEDIYPSTRIFMHPSSSLFINEEKTTMNPTFIVYNDSQETSKLYAYNITPTSTISILLFGGQITYDLSTSITHLKSKGIVMDNWLPIRTWCKNGVLIGKLRILLDQIIKIKLDNPQTDEGDDVLKVIEQLVKIK</sequence>
<feature type="region of interest" description="Disordered" evidence="5">
    <location>
        <begin position="1"/>
        <end position="45"/>
    </location>
</feature>
<dbReference type="PROSITE" id="PS51192">
    <property type="entry name" value="HELICASE_ATP_BIND_1"/>
    <property type="match status" value="1"/>
</dbReference>
<dbReference type="InterPro" id="IPR056328">
    <property type="entry name" value="DSRM_DHX29"/>
</dbReference>
<dbReference type="Proteomes" id="UP000307173">
    <property type="component" value="Unassembled WGS sequence"/>
</dbReference>
<dbReference type="SMART" id="SM00490">
    <property type="entry name" value="HELICc"/>
    <property type="match status" value="1"/>
</dbReference>
<dbReference type="GO" id="GO:0004386">
    <property type="term" value="F:helicase activity"/>
    <property type="evidence" value="ECO:0007669"/>
    <property type="project" value="UniProtKB-KW"/>
</dbReference>
<dbReference type="InterPro" id="IPR027417">
    <property type="entry name" value="P-loop_NTPase"/>
</dbReference>
<dbReference type="Pfam" id="PF00270">
    <property type="entry name" value="DEAD"/>
    <property type="match status" value="1"/>
</dbReference>
<dbReference type="InterPro" id="IPR006575">
    <property type="entry name" value="RWD_dom"/>
</dbReference>
<dbReference type="InterPro" id="IPR011709">
    <property type="entry name" value="DEAD-box_helicase_OB_fold"/>
</dbReference>
<evidence type="ECO:0000256" key="1">
    <source>
        <dbReference type="ARBA" id="ARBA00022741"/>
    </source>
</evidence>
<evidence type="ECO:0000256" key="5">
    <source>
        <dbReference type="SAM" id="MobiDB-lite"/>
    </source>
</evidence>
<accession>A0A4T0WZE3</accession>
<dbReference type="Pfam" id="PF00271">
    <property type="entry name" value="Helicase_C"/>
    <property type="match status" value="1"/>
</dbReference>
<dbReference type="InterPro" id="IPR056890">
    <property type="entry name" value="UBA_DHX29-like"/>
</dbReference>
<dbReference type="Pfam" id="PF26026">
    <property type="entry name" value="RNA_hel_CTD"/>
    <property type="match status" value="1"/>
</dbReference>
<dbReference type="Pfam" id="PF05773">
    <property type="entry name" value="RWD"/>
    <property type="match status" value="1"/>
</dbReference>